<accession>A0A2T5PSQ8</accession>
<dbReference type="EMBL" id="QASO01000006">
    <property type="protein sequence ID" value="PTU80758.1"/>
    <property type="molecule type" value="Genomic_DNA"/>
</dbReference>
<name>A0A2T5PSQ8_ECTOL</name>
<comment type="caution">
    <text evidence="1">The sequence shown here is derived from an EMBL/GenBank/DDBJ whole genome shotgun (WGS) entry which is preliminary data.</text>
</comment>
<dbReference type="Proteomes" id="UP000244052">
    <property type="component" value="Unassembled WGS sequence"/>
</dbReference>
<protein>
    <submittedName>
        <fullName evidence="1">Uncharacterized protein</fullName>
    </submittedName>
</protein>
<evidence type="ECO:0000313" key="1">
    <source>
        <dbReference type="EMBL" id="PTU80758.1"/>
    </source>
</evidence>
<sequence length="107" mass="11624">MPTHCLICNSTAVMSKDAAKAIALLIGTLDGFLRGARQARAQTPRITSEPDSPLEQALNLMIDGLSGAVSGWADSTEFIKDVQKYHFMNYGYLCLRCGAQFDEPDSP</sequence>
<organism evidence="1 2">
    <name type="scientific">Ectopseudomonas oleovorans</name>
    <name type="common">Pseudomonas oleovorans</name>
    <dbReference type="NCBI Taxonomy" id="301"/>
    <lineage>
        <taxon>Bacteria</taxon>
        <taxon>Pseudomonadati</taxon>
        <taxon>Pseudomonadota</taxon>
        <taxon>Gammaproteobacteria</taxon>
        <taxon>Pseudomonadales</taxon>
        <taxon>Pseudomonadaceae</taxon>
        <taxon>Ectopseudomonas</taxon>
    </lineage>
</organism>
<evidence type="ECO:0000313" key="2">
    <source>
        <dbReference type="Proteomes" id="UP000244052"/>
    </source>
</evidence>
<proteinExistence type="predicted"/>
<dbReference type="AlphaFoldDB" id="A0A2T5PSQ8"/>
<reference evidence="1 2" key="1">
    <citation type="submission" date="2018-04" db="EMBL/GenBank/DDBJ databases">
        <title>Pseudomonas sp. nov., isolated from mangrove soil.</title>
        <authorList>
            <person name="Chen C."/>
        </authorList>
    </citation>
    <scope>NUCLEOTIDE SEQUENCE [LARGE SCALE GENOMIC DNA]</scope>
    <source>
        <strain evidence="1 2">JCM 14246</strain>
    </source>
</reference>
<dbReference type="RefSeq" id="WP_108232805.1">
    <property type="nucleotide sequence ID" value="NZ_QASO01000006.1"/>
</dbReference>
<keyword evidence="2" id="KW-1185">Reference proteome</keyword>
<gene>
    <name evidence="1" type="ORF">DBO86_01470</name>
</gene>